<reference evidence="2 3" key="1">
    <citation type="journal article" date="2020" name="IScience">
        <title>Genome Sequencing of the Endangered Kingdonia uniflora (Circaeasteraceae, Ranunculales) Reveals Potential Mechanisms of Evolutionary Specialization.</title>
        <authorList>
            <person name="Sun Y."/>
            <person name="Deng T."/>
            <person name="Zhang A."/>
            <person name="Moore M.J."/>
            <person name="Landis J.B."/>
            <person name="Lin N."/>
            <person name="Zhang H."/>
            <person name="Zhang X."/>
            <person name="Huang J."/>
            <person name="Zhang X."/>
            <person name="Sun H."/>
            <person name="Wang H."/>
        </authorList>
    </citation>
    <scope>NUCLEOTIDE SEQUENCE [LARGE SCALE GENOMIC DNA]</scope>
    <source>
        <strain evidence="2">TB1705</strain>
        <tissue evidence="2">Leaf</tissue>
    </source>
</reference>
<protein>
    <submittedName>
        <fullName evidence="2">Uncharacterized protein</fullName>
    </submittedName>
</protein>
<feature type="compositionally biased region" description="Low complexity" evidence="1">
    <location>
        <begin position="353"/>
        <end position="363"/>
    </location>
</feature>
<feature type="compositionally biased region" description="Low complexity" evidence="1">
    <location>
        <begin position="201"/>
        <end position="212"/>
    </location>
</feature>
<feature type="region of interest" description="Disordered" evidence="1">
    <location>
        <begin position="157"/>
        <end position="189"/>
    </location>
</feature>
<dbReference type="Proteomes" id="UP000541444">
    <property type="component" value="Unassembled WGS sequence"/>
</dbReference>
<comment type="caution">
    <text evidence="2">The sequence shown here is derived from an EMBL/GenBank/DDBJ whole genome shotgun (WGS) entry which is preliminary data.</text>
</comment>
<proteinExistence type="predicted"/>
<dbReference type="AlphaFoldDB" id="A0A7J7MNS0"/>
<keyword evidence="3" id="KW-1185">Reference proteome</keyword>
<dbReference type="EMBL" id="JACGCM010001326">
    <property type="protein sequence ID" value="KAF6156543.1"/>
    <property type="molecule type" value="Genomic_DNA"/>
</dbReference>
<evidence type="ECO:0000313" key="2">
    <source>
        <dbReference type="EMBL" id="KAF6156543.1"/>
    </source>
</evidence>
<name>A0A7J7MNS0_9MAGN</name>
<accession>A0A7J7MNS0</accession>
<gene>
    <name evidence="2" type="ORF">GIB67_000008</name>
</gene>
<feature type="compositionally biased region" description="Polar residues" evidence="1">
    <location>
        <begin position="286"/>
        <end position="297"/>
    </location>
</feature>
<evidence type="ECO:0000256" key="1">
    <source>
        <dbReference type="SAM" id="MobiDB-lite"/>
    </source>
</evidence>
<dbReference type="PANTHER" id="PTHR31722">
    <property type="entry name" value="OS06G0675200 PROTEIN"/>
    <property type="match status" value="1"/>
</dbReference>
<dbReference type="PANTHER" id="PTHR31722:SF0">
    <property type="entry name" value="OS06G0675200 PROTEIN"/>
    <property type="match status" value="1"/>
</dbReference>
<feature type="compositionally biased region" description="Polar residues" evidence="1">
    <location>
        <begin position="158"/>
        <end position="172"/>
    </location>
</feature>
<evidence type="ECO:0000313" key="3">
    <source>
        <dbReference type="Proteomes" id="UP000541444"/>
    </source>
</evidence>
<organism evidence="2 3">
    <name type="scientific">Kingdonia uniflora</name>
    <dbReference type="NCBI Taxonomy" id="39325"/>
    <lineage>
        <taxon>Eukaryota</taxon>
        <taxon>Viridiplantae</taxon>
        <taxon>Streptophyta</taxon>
        <taxon>Embryophyta</taxon>
        <taxon>Tracheophyta</taxon>
        <taxon>Spermatophyta</taxon>
        <taxon>Magnoliopsida</taxon>
        <taxon>Ranunculales</taxon>
        <taxon>Circaeasteraceae</taxon>
        <taxon>Kingdonia</taxon>
    </lineage>
</organism>
<sequence length="371" mass="40184">MASACVNNIGVLSENFSSSYSPSFGWFSPRVSFSHEIPKEEEGLKIETSIENPIEGTSKGLEGLEDLINLSGGNDFGDFEFRLDYPVPMLAADELFSDGKLIIPSVQIAPIRPSVGLSSREEMRESFGRSVSDPYLFSPKAPRCSSRWKELLGLKKVQTPSVHQKPGSNSGSLKHFLHRNPKSSSSSLSLPLLLRDTDLESTVSMSSSSSSSDDVPKDRIPPPRVRLVKPTPMPAPIPLRPVSENSRVGRSPMRNNRVPPDSNARGGVTIDSPRMNSSGKVVFQSLERSSSSPSTFNGGPRVKHKGMERSYSANVRVTPVLNVGVCSLRGSKSGSVFGFGQLFSASQKKDGASSSVRSSTNSSRNHRSDRV</sequence>
<feature type="region of interest" description="Disordered" evidence="1">
    <location>
        <begin position="201"/>
        <end position="305"/>
    </location>
</feature>
<dbReference type="OrthoDB" id="689767at2759"/>
<feature type="region of interest" description="Disordered" evidence="1">
    <location>
        <begin position="346"/>
        <end position="371"/>
    </location>
</feature>